<name>A0A1C7MHB6_GRIFR</name>
<dbReference type="PANTHER" id="PTHR12358:SF105">
    <property type="entry name" value="DAGKC DOMAIN-CONTAINING PROTEIN"/>
    <property type="match status" value="1"/>
</dbReference>
<evidence type="ECO:0000313" key="3">
    <source>
        <dbReference type="Proteomes" id="UP000092993"/>
    </source>
</evidence>
<dbReference type="OrthoDB" id="336240at2759"/>
<dbReference type="InterPro" id="IPR016064">
    <property type="entry name" value="NAD/diacylglycerol_kinase_sf"/>
</dbReference>
<dbReference type="GO" id="GO:0016020">
    <property type="term" value="C:membrane"/>
    <property type="evidence" value="ECO:0007669"/>
    <property type="project" value="TreeGrafter"/>
</dbReference>
<reference evidence="2 3" key="1">
    <citation type="submission" date="2016-03" db="EMBL/GenBank/DDBJ databases">
        <title>Whole genome sequencing of Grifola frondosa 9006-11.</title>
        <authorList>
            <person name="Min B."/>
            <person name="Park H."/>
            <person name="Kim J.-G."/>
            <person name="Cho H."/>
            <person name="Oh Y.-L."/>
            <person name="Kong W.-S."/>
            <person name="Choi I.-G."/>
        </authorList>
    </citation>
    <scope>NUCLEOTIDE SEQUENCE [LARGE SCALE GENOMIC DNA]</scope>
    <source>
        <strain evidence="2 3">9006-11</strain>
    </source>
</reference>
<dbReference type="PROSITE" id="PS50146">
    <property type="entry name" value="DAGK"/>
    <property type="match status" value="1"/>
</dbReference>
<dbReference type="AlphaFoldDB" id="A0A1C7MHB6"/>
<dbReference type="Proteomes" id="UP000092993">
    <property type="component" value="Unassembled WGS sequence"/>
</dbReference>
<dbReference type="InterPro" id="IPR017438">
    <property type="entry name" value="ATP-NAD_kinase_N"/>
</dbReference>
<accession>A0A1C7MHB6</accession>
<dbReference type="STRING" id="5627.A0A1C7MHB6"/>
<evidence type="ECO:0000259" key="1">
    <source>
        <dbReference type="PROSITE" id="PS50146"/>
    </source>
</evidence>
<dbReference type="EMBL" id="LUGG01000004">
    <property type="protein sequence ID" value="OBZ75746.1"/>
    <property type="molecule type" value="Genomic_DNA"/>
</dbReference>
<gene>
    <name evidence="2" type="primary">SPHK1</name>
    <name evidence="2" type="ORF">A0H81_04679</name>
</gene>
<feature type="domain" description="DAGKc" evidence="1">
    <location>
        <begin position="1"/>
        <end position="149"/>
    </location>
</feature>
<dbReference type="SUPFAM" id="SSF111331">
    <property type="entry name" value="NAD kinase/diacylglycerol kinase-like"/>
    <property type="match status" value="1"/>
</dbReference>
<keyword evidence="3" id="KW-1185">Reference proteome</keyword>
<dbReference type="GO" id="GO:0001727">
    <property type="term" value="F:lipid kinase activity"/>
    <property type="evidence" value="ECO:0007669"/>
    <property type="project" value="TreeGrafter"/>
</dbReference>
<dbReference type="InterPro" id="IPR001206">
    <property type="entry name" value="Diacylglycerol_kinase_cat_dom"/>
</dbReference>
<dbReference type="OMA" id="GWEWIPD"/>
<sequence length="395" mass="42030">MPLLVLYNPVCGDGTAQQFFNEHVLPLIASSGKVPDKIAATDRAGHSGAIVADFLASAKSPATVVLGSGDGTLHEIINVLNSRPLGDTSIPRVSFSLVPCGTANALYSSLFPPSDDDDPLQYKLRSVRAFLSPSPTTVPLNLAITTLSPAPTRRTPLQSSISVVVASTALHASILHDSESLRASDPSMERFKTAALINITLWYNATVKLFPVQTAGVVQLYDPAECKFVAHPQSTQSDPIVDLEGPFAYFLSTVNVDRLEPAFKITPLTTRTRGEVYLDVVIVRPLRDPTSAMDSEATRHAFAAKAGTVLGAAYQNGAHIALRYAQDGSVVSDGDGPTVVEYIRCGGWEWEPDDTDNRAHLVCADGDILTIEQGGKASCLATAPKNNNAGFAVFI</sequence>
<dbReference type="PANTHER" id="PTHR12358">
    <property type="entry name" value="SPHINGOSINE KINASE"/>
    <property type="match status" value="1"/>
</dbReference>
<dbReference type="Gene3D" id="3.40.50.10330">
    <property type="entry name" value="Probable inorganic polyphosphate/atp-NAD kinase, domain 1"/>
    <property type="match status" value="1"/>
</dbReference>
<dbReference type="InterPro" id="IPR050187">
    <property type="entry name" value="Lipid_Phosphate_FormReg"/>
</dbReference>
<dbReference type="GO" id="GO:0046512">
    <property type="term" value="P:sphingosine biosynthetic process"/>
    <property type="evidence" value="ECO:0007669"/>
    <property type="project" value="TreeGrafter"/>
</dbReference>
<protein>
    <submittedName>
        <fullName evidence="2">Sphingosine kinase 1</fullName>
    </submittedName>
</protein>
<dbReference type="GO" id="GO:0005737">
    <property type="term" value="C:cytoplasm"/>
    <property type="evidence" value="ECO:0007669"/>
    <property type="project" value="TreeGrafter"/>
</dbReference>
<evidence type="ECO:0000313" key="2">
    <source>
        <dbReference type="EMBL" id="OBZ75746.1"/>
    </source>
</evidence>
<comment type="caution">
    <text evidence="2">The sequence shown here is derived from an EMBL/GenBank/DDBJ whole genome shotgun (WGS) entry which is preliminary data.</text>
</comment>
<organism evidence="2 3">
    <name type="scientific">Grifola frondosa</name>
    <name type="common">Maitake</name>
    <name type="synonym">Polyporus frondosus</name>
    <dbReference type="NCBI Taxonomy" id="5627"/>
    <lineage>
        <taxon>Eukaryota</taxon>
        <taxon>Fungi</taxon>
        <taxon>Dikarya</taxon>
        <taxon>Basidiomycota</taxon>
        <taxon>Agaricomycotina</taxon>
        <taxon>Agaricomycetes</taxon>
        <taxon>Polyporales</taxon>
        <taxon>Grifolaceae</taxon>
        <taxon>Grifola</taxon>
    </lineage>
</organism>
<keyword evidence="2" id="KW-0808">Transferase</keyword>
<proteinExistence type="predicted"/>
<dbReference type="SMART" id="SM00046">
    <property type="entry name" value="DAGKc"/>
    <property type="match status" value="1"/>
</dbReference>
<dbReference type="Pfam" id="PF00781">
    <property type="entry name" value="DAGK_cat"/>
    <property type="match status" value="1"/>
</dbReference>
<keyword evidence="2" id="KW-0418">Kinase</keyword>